<dbReference type="GO" id="GO:0003676">
    <property type="term" value="F:nucleic acid binding"/>
    <property type="evidence" value="ECO:0007669"/>
    <property type="project" value="InterPro"/>
</dbReference>
<dbReference type="InterPro" id="IPR003337">
    <property type="entry name" value="Trehalose_PPase"/>
</dbReference>
<dbReference type="Pfam" id="PF00982">
    <property type="entry name" value="Glyco_transf_20"/>
    <property type="match status" value="1"/>
</dbReference>
<keyword evidence="3" id="KW-0328">Glycosyltransferase</keyword>
<evidence type="ECO:0000256" key="7">
    <source>
        <dbReference type="ARBA" id="ARBA00023242"/>
    </source>
</evidence>
<dbReference type="SUPFAM" id="SSF56784">
    <property type="entry name" value="HAD-like"/>
    <property type="match status" value="1"/>
</dbReference>
<dbReference type="InterPro" id="IPR001830">
    <property type="entry name" value="Glyco_trans_20"/>
</dbReference>
<dbReference type="SUPFAM" id="SSF53448">
    <property type="entry name" value="Nucleotide-diphospho-sugar transferases"/>
    <property type="match status" value="1"/>
</dbReference>
<dbReference type="PANTHER" id="PTHR10788">
    <property type="entry name" value="TREHALOSE-6-PHOSPHATE SYNTHASE"/>
    <property type="match status" value="1"/>
</dbReference>
<dbReference type="GO" id="GO:0003712">
    <property type="term" value="F:transcription coregulator activity"/>
    <property type="evidence" value="ECO:0007669"/>
    <property type="project" value="InterPro"/>
</dbReference>
<name>A0A1Q9CHR6_SYMMI</name>
<organism evidence="11 12">
    <name type="scientific">Symbiodinium microadriaticum</name>
    <name type="common">Dinoflagellate</name>
    <name type="synonym">Zooxanthella microadriatica</name>
    <dbReference type="NCBI Taxonomy" id="2951"/>
    <lineage>
        <taxon>Eukaryota</taxon>
        <taxon>Sar</taxon>
        <taxon>Alveolata</taxon>
        <taxon>Dinophyceae</taxon>
        <taxon>Suessiales</taxon>
        <taxon>Symbiodiniaceae</taxon>
        <taxon>Symbiodinium</taxon>
    </lineage>
</organism>
<dbReference type="InterPro" id="IPR029044">
    <property type="entry name" value="Nucleotide-diphossugar_trans"/>
</dbReference>
<dbReference type="GO" id="GO:0006357">
    <property type="term" value="P:regulation of transcription by RNA polymerase II"/>
    <property type="evidence" value="ECO:0007669"/>
    <property type="project" value="InterPro"/>
</dbReference>
<dbReference type="Pfam" id="PF09732">
    <property type="entry name" value="CactinC_cactus"/>
    <property type="match status" value="1"/>
</dbReference>
<dbReference type="InterPro" id="IPR044888">
    <property type="entry name" value="Mediatior_Med7_sf"/>
</dbReference>
<evidence type="ECO:0000256" key="4">
    <source>
        <dbReference type="ARBA" id="ARBA00022679"/>
    </source>
</evidence>
<dbReference type="CDD" id="cd12277">
    <property type="entry name" value="RRM3_MEI2_EAR1_like"/>
    <property type="match status" value="1"/>
</dbReference>
<dbReference type="GO" id="GO:0016592">
    <property type="term" value="C:mediator complex"/>
    <property type="evidence" value="ECO:0007669"/>
    <property type="project" value="InterPro"/>
</dbReference>
<keyword evidence="6" id="KW-0804">Transcription</keyword>
<keyword evidence="5" id="KW-0805">Transcription regulation</keyword>
<accession>A0A1Q9CHR6</accession>
<feature type="region of interest" description="Disordered" evidence="8">
    <location>
        <begin position="864"/>
        <end position="888"/>
    </location>
</feature>
<dbReference type="Gene3D" id="6.10.140.200">
    <property type="match status" value="1"/>
</dbReference>
<evidence type="ECO:0000256" key="8">
    <source>
        <dbReference type="SAM" id="MobiDB-lite"/>
    </source>
</evidence>
<reference evidence="11 12" key="1">
    <citation type="submission" date="2016-02" db="EMBL/GenBank/DDBJ databases">
        <title>Genome analysis of coral dinoflagellate symbionts highlights evolutionary adaptations to a symbiotic lifestyle.</title>
        <authorList>
            <person name="Aranda M."/>
            <person name="Li Y."/>
            <person name="Liew Y.J."/>
            <person name="Baumgarten S."/>
            <person name="Simakov O."/>
            <person name="Wilson M."/>
            <person name="Piel J."/>
            <person name="Ashoor H."/>
            <person name="Bougouffa S."/>
            <person name="Bajic V.B."/>
            <person name="Ryu T."/>
            <person name="Ravasi T."/>
            <person name="Bayer T."/>
            <person name="Micklem G."/>
            <person name="Kim H."/>
            <person name="Bhak J."/>
            <person name="Lajeunesse T.C."/>
            <person name="Voolstra C.R."/>
        </authorList>
    </citation>
    <scope>NUCLEOTIDE SEQUENCE [LARGE SCALE GENOMIC DNA]</scope>
    <source>
        <strain evidence="11 12">CCMP2467</strain>
    </source>
</reference>
<evidence type="ECO:0000256" key="6">
    <source>
        <dbReference type="ARBA" id="ARBA00023163"/>
    </source>
</evidence>
<dbReference type="Pfam" id="PF04059">
    <property type="entry name" value="RRM_2"/>
    <property type="match status" value="1"/>
</dbReference>
<evidence type="ECO:0000259" key="10">
    <source>
        <dbReference type="Pfam" id="PF09732"/>
    </source>
</evidence>
<dbReference type="InterPro" id="IPR019134">
    <property type="entry name" value="Cactin_C"/>
</dbReference>
<evidence type="ECO:0000256" key="1">
    <source>
        <dbReference type="ARBA" id="ARBA00004123"/>
    </source>
</evidence>
<feature type="region of interest" description="Disordered" evidence="8">
    <location>
        <begin position="808"/>
        <end position="837"/>
    </location>
</feature>
<dbReference type="PANTHER" id="PTHR10788:SF106">
    <property type="entry name" value="BCDNA.GH08860"/>
    <property type="match status" value="1"/>
</dbReference>
<sequence length="2097" mass="236400">MSLGGNAFLPRADQLVRDNQLVQEHIRKKLQKQDFEQSVKAQLQTKHSHRRQKILVVANRLPTKPKRDSEGNWTFERCSGGLVSCLAGIQAKFDMVWLGWPGADFIENEKEVIANEAMKQGCYPVFLKQNLIDEYYNGFANNVLWPLFHYIMPPFDKGVNECSTGQWEAYRKANELFTEAILSVYEDDDYVWIHDYHLMLVPKFLREAKPDCNIGWFLHTPFPSAEIYRTLPWRQEIIESLLHANLLGFHVYDYLRHFLSSCVQLTSLEISAHSVDATTIGGCIVTCATVPIGISPEEFLSGMRKQEVQQRIEHLHEQYAGRKVILGIDRLDYMKGIPHKLMAFGCFLENHPDWADKCVLVQLAVPSRRDVPEYQRLQRQVHELVGQISGKHSTIATGVPVIYMDSSMSQEDLSALYNVADVALITSLRDGMNLVSYEYIACQHGKQSPGVLILSEFAGAAQSLGAGSIRVNPWHLQETANAIYEALTMAPEERQALHDYAFKYVTEHTAQKWAETFLQCLQEACSDLMEVTSQVPPLLPYEELLSDWSESVQRVVVIDLMECLAPARERMGMHARGRPKFIRLPTELWQCLKTIAVSPGTSVIITSDRDRKTLAALVGSLPVYVAPEGCCVMRRPNEEEWIHLVDDGDVEGREEWMDGVRAVFNYFTERTPGSYIEKQEYMYRWSWDHAQFDFGSAQAREVLIHLWAGPLVNSEAEVVVGDRTITVRPHACSRSACLEKLLTTELGALQNVDFALCFAVVSHRDEDVFDTVEGFFEESTASEYAYASAGEGEASGLATGLMSLCSSPRSSAGMERSESVLHTPTGPAPEVHPGELPPPYDWIPTAQREREDAKLQEAELEACRASADGADAEPEDASAAEHTPSSTDFELRQSFAPCYTMSLGMKKTKAQYALPHPYHVQAKVKSDAWLAKKEAEAEEAEAARIKALKAQEWDDIPDGKPGGDADGFSPELEPLDALEEEADAGAYSPVLEPLSKYDAADLLDPDEDMQVLRQVRKTIIEAFGGTVGGASSSADAGLDRSRDDELFNAERAKGMSQGEAAFNAMGKGDDSEYHGEVLLERKRYEWEDKYKPRKPRFFNRVKTGFEWNKYNQTHYDHDNPPPKIVQGYKFNIFYPDLIDKSKAPTYHIERSDTQDTVMLRFSAGPPYEDVAFKIVNREWNLSHKFGFRVVFDRGVLQLYFNVKRWRYSHELLPGDVARAIAIDLGDILVFEDILGLWQEGDLLQSDELLAAASHRTAEETMRHTKPTNLNGGVVLYEVARMRDSGYTEDTLRAAQEGLKRGYGHFCMWDQDIINAMHQDLWGGRRVRVLPCRWSLFPVAGWQFFWNTPSFWLEEFVQRRRYPGFLGVDHFEHFCPGPVLMLHTIFAFGGKRDRQLARDVALVQGTRNDQPGSAIRGADGSMCSCGEKAALLHVPSTMKLWPWVQRLFSFLSPPFLEKASEEALFKSRTEQGEAIGGGFWGAEGEKEMSSMRQGTLRWAMSVGATLVSKNCATLPTNDGNYADVQFERWERSDTLTLVVQTNAREASVAFAMQSDLQAGASFTGFPLPPPHWQLFRPNSQVLVSPPRLPTGDVFVFGECEQHTQLDLRQSQLDAEEWLCNPEAPDLSAELLNLHGMLQTSCLELFDCLAQNPSEYPTHLRRLGHVIKNVQALLHVLRQREAKAAVVQQLRDQVSRKRAFVEEARTSLPNLRQRLEHSSKSWSSRDATQSDEKLKAGAKDAHVFLGKITPIPNALHAVVFGLRCPMQRKMDGRGSGAESDAYDSPWIHSRKTEQSVDIFHCSTGLPTPELAPGVISSPTRSRAEMPKTSHEKLLWWLDPARSKSESYEDVPHVDADFCLPDAILHPPWEPSERTHPALQLSQQEVEFDNAPHLHRVVESLFDDSEPLVASSQTSSDDSSWSQRCTTAMLRNIPNKYMRDKLVAQLDHCGYKGKIDFLYLPIDFRNRCNVGYCFINFRTPQALVRFRDDFHGRRSCDKLPGFNSKKVLQVSPARVQGLEANILRLQGSPIMENTAMEREWLPVLLGPAGELLDFPMMLPQAKSMESGKSARLSGFRSQAATRRKRASTNVAMGCNSTMFQ</sequence>
<dbReference type="Pfam" id="PF02358">
    <property type="entry name" value="Trehalose_PPase"/>
    <property type="match status" value="1"/>
</dbReference>
<gene>
    <name evidence="11" type="primary">TPS1</name>
    <name evidence="11" type="ORF">AK812_SmicGene36873</name>
</gene>
<dbReference type="CDD" id="cd03788">
    <property type="entry name" value="GT20_TPS"/>
    <property type="match status" value="1"/>
</dbReference>
<evidence type="ECO:0000259" key="9">
    <source>
        <dbReference type="Pfam" id="PF04059"/>
    </source>
</evidence>
<dbReference type="GO" id="GO:0005992">
    <property type="term" value="P:trehalose biosynthetic process"/>
    <property type="evidence" value="ECO:0007669"/>
    <property type="project" value="InterPro"/>
</dbReference>
<dbReference type="Gene3D" id="3.90.550.10">
    <property type="entry name" value="Spore Coat Polysaccharide Biosynthesis Protein SpsA, Chain A"/>
    <property type="match status" value="1"/>
</dbReference>
<dbReference type="InterPro" id="IPR007201">
    <property type="entry name" value="Mei2-like_Rrm_C"/>
</dbReference>
<dbReference type="SUPFAM" id="SSF54928">
    <property type="entry name" value="RNA-binding domain, RBD"/>
    <property type="match status" value="1"/>
</dbReference>
<dbReference type="InterPro" id="IPR036412">
    <property type="entry name" value="HAD-like_sf"/>
</dbReference>
<dbReference type="EMBL" id="LSRX01001190">
    <property type="protein sequence ID" value="OLP82465.1"/>
    <property type="molecule type" value="Genomic_DNA"/>
</dbReference>
<dbReference type="Proteomes" id="UP000186817">
    <property type="component" value="Unassembled WGS sequence"/>
</dbReference>
<dbReference type="SMART" id="SM01050">
    <property type="entry name" value="CactinC_cactus"/>
    <property type="match status" value="1"/>
</dbReference>
<dbReference type="GO" id="GO:0003825">
    <property type="term" value="F:alpha,alpha-trehalose-phosphate synthase (UDP-forming) activity"/>
    <property type="evidence" value="ECO:0007669"/>
    <property type="project" value="TreeGrafter"/>
</dbReference>
<dbReference type="SUPFAM" id="SSF140718">
    <property type="entry name" value="Mediator hinge subcomplex-like"/>
    <property type="match status" value="1"/>
</dbReference>
<dbReference type="SUPFAM" id="SSF53756">
    <property type="entry name" value="UDP-Glycosyltransferase/glycogen phosphorylase"/>
    <property type="match status" value="1"/>
</dbReference>
<protein>
    <submittedName>
        <fullName evidence="11">Alpha,alpha-trehalose-phosphate synthase [UDP-forming] 1</fullName>
    </submittedName>
</protein>
<dbReference type="OrthoDB" id="447564at2759"/>
<keyword evidence="4" id="KW-0808">Transferase</keyword>
<dbReference type="Pfam" id="PF05983">
    <property type="entry name" value="Med7"/>
    <property type="match status" value="1"/>
</dbReference>
<evidence type="ECO:0000313" key="11">
    <source>
        <dbReference type="EMBL" id="OLP82465.1"/>
    </source>
</evidence>
<dbReference type="InterPro" id="IPR035979">
    <property type="entry name" value="RBD_domain_sf"/>
</dbReference>
<feature type="domain" description="Mei2-like C-terminal RNA recognition motif" evidence="9">
    <location>
        <begin position="1923"/>
        <end position="2022"/>
    </location>
</feature>
<comment type="similarity">
    <text evidence="2">Belongs to the Mediator complex subunit 7 family.</text>
</comment>
<dbReference type="InterPro" id="IPR037212">
    <property type="entry name" value="Med7/Med21-like"/>
</dbReference>
<proteinExistence type="inferred from homology"/>
<evidence type="ECO:0000256" key="2">
    <source>
        <dbReference type="ARBA" id="ARBA00009994"/>
    </source>
</evidence>
<keyword evidence="12" id="KW-1185">Reference proteome</keyword>
<dbReference type="InterPro" id="IPR009244">
    <property type="entry name" value="Mediatior_Med7"/>
</dbReference>
<feature type="region of interest" description="Disordered" evidence="8">
    <location>
        <begin position="1710"/>
        <end position="1731"/>
    </location>
</feature>
<feature type="domain" description="Splicing factor Cactin C-terminal" evidence="10">
    <location>
        <begin position="1086"/>
        <end position="1208"/>
    </location>
</feature>
<evidence type="ECO:0000256" key="3">
    <source>
        <dbReference type="ARBA" id="ARBA00022676"/>
    </source>
</evidence>
<evidence type="ECO:0000313" key="12">
    <source>
        <dbReference type="Proteomes" id="UP000186817"/>
    </source>
</evidence>
<comment type="caution">
    <text evidence="11">The sequence shown here is derived from an EMBL/GenBank/DDBJ whole genome shotgun (WGS) entry which is preliminary data.</text>
</comment>
<dbReference type="FunFam" id="3.40.50.2000:FF:000010">
    <property type="entry name" value="Alpha,alpha-trehalose-phosphate synthase"/>
    <property type="match status" value="1"/>
</dbReference>
<comment type="subcellular location">
    <subcellularLocation>
        <location evidence="1">Nucleus</location>
    </subcellularLocation>
</comment>
<keyword evidence="7" id="KW-0539">Nucleus</keyword>
<evidence type="ECO:0000256" key="5">
    <source>
        <dbReference type="ARBA" id="ARBA00023015"/>
    </source>
</evidence>
<dbReference type="Gene3D" id="3.40.50.2000">
    <property type="entry name" value="Glycogen Phosphorylase B"/>
    <property type="match status" value="2"/>
</dbReference>
<dbReference type="GO" id="GO:0005829">
    <property type="term" value="C:cytosol"/>
    <property type="evidence" value="ECO:0007669"/>
    <property type="project" value="TreeGrafter"/>
</dbReference>
<dbReference type="GO" id="GO:0004805">
    <property type="term" value="F:trehalose-phosphatase activity"/>
    <property type="evidence" value="ECO:0007669"/>
    <property type="project" value="TreeGrafter"/>
</dbReference>